<dbReference type="PANTHER" id="PTHR13037">
    <property type="entry name" value="FORMIN"/>
    <property type="match status" value="1"/>
</dbReference>
<evidence type="ECO:0000256" key="2">
    <source>
        <dbReference type="SAM" id="MobiDB-lite"/>
    </source>
</evidence>
<reference evidence="4 5" key="1">
    <citation type="journal article" date="2019" name="Nat. Ecol. Evol.">
        <title>Megaphylogeny resolves global patterns of mushroom evolution.</title>
        <authorList>
            <person name="Varga T."/>
            <person name="Krizsan K."/>
            <person name="Foldi C."/>
            <person name="Dima B."/>
            <person name="Sanchez-Garcia M."/>
            <person name="Sanchez-Ramirez S."/>
            <person name="Szollosi G.J."/>
            <person name="Szarkandi J.G."/>
            <person name="Papp V."/>
            <person name="Albert L."/>
            <person name="Andreopoulos W."/>
            <person name="Angelini C."/>
            <person name="Antonin V."/>
            <person name="Barry K.W."/>
            <person name="Bougher N.L."/>
            <person name="Buchanan P."/>
            <person name="Buyck B."/>
            <person name="Bense V."/>
            <person name="Catcheside P."/>
            <person name="Chovatia M."/>
            <person name="Cooper J."/>
            <person name="Damon W."/>
            <person name="Desjardin D."/>
            <person name="Finy P."/>
            <person name="Geml J."/>
            <person name="Haridas S."/>
            <person name="Hughes K."/>
            <person name="Justo A."/>
            <person name="Karasinski D."/>
            <person name="Kautmanova I."/>
            <person name="Kiss B."/>
            <person name="Kocsube S."/>
            <person name="Kotiranta H."/>
            <person name="LaButti K.M."/>
            <person name="Lechner B.E."/>
            <person name="Liimatainen K."/>
            <person name="Lipzen A."/>
            <person name="Lukacs Z."/>
            <person name="Mihaltcheva S."/>
            <person name="Morgado L.N."/>
            <person name="Niskanen T."/>
            <person name="Noordeloos M.E."/>
            <person name="Ohm R.A."/>
            <person name="Ortiz-Santana B."/>
            <person name="Ovrebo C."/>
            <person name="Racz N."/>
            <person name="Riley R."/>
            <person name="Savchenko A."/>
            <person name="Shiryaev A."/>
            <person name="Soop K."/>
            <person name="Spirin V."/>
            <person name="Szebenyi C."/>
            <person name="Tomsovsky M."/>
            <person name="Tulloss R.E."/>
            <person name="Uehling J."/>
            <person name="Grigoriev I.V."/>
            <person name="Vagvolgyi C."/>
            <person name="Papp T."/>
            <person name="Martin F.M."/>
            <person name="Miettinen O."/>
            <person name="Hibbett D.S."/>
            <person name="Nagy L.G."/>
        </authorList>
    </citation>
    <scope>NUCLEOTIDE SEQUENCE [LARGE SCALE GENOMIC DNA]</scope>
    <source>
        <strain evidence="4 5">CBS 309.79</strain>
    </source>
</reference>
<feature type="compositionally biased region" description="Polar residues" evidence="2">
    <location>
        <begin position="59"/>
        <end position="68"/>
    </location>
</feature>
<proteinExistence type="predicted"/>
<name>A0A5C3QVZ9_9AGAR</name>
<evidence type="ECO:0000256" key="1">
    <source>
        <dbReference type="ARBA" id="ARBA00022581"/>
    </source>
</evidence>
<feature type="compositionally biased region" description="Pro residues" evidence="2">
    <location>
        <begin position="544"/>
        <end position="561"/>
    </location>
</feature>
<evidence type="ECO:0000313" key="5">
    <source>
        <dbReference type="Proteomes" id="UP000305067"/>
    </source>
</evidence>
<feature type="region of interest" description="Disordered" evidence="2">
    <location>
        <begin position="743"/>
        <end position="792"/>
    </location>
</feature>
<dbReference type="STRING" id="1884261.A0A5C3QVZ9"/>
<dbReference type="Pfam" id="PF13649">
    <property type="entry name" value="Methyltransf_25"/>
    <property type="match status" value="1"/>
</dbReference>
<accession>A0A5C3QVZ9</accession>
<feature type="region of interest" description="Disordered" evidence="2">
    <location>
        <begin position="939"/>
        <end position="959"/>
    </location>
</feature>
<feature type="compositionally biased region" description="Low complexity" evidence="2">
    <location>
        <begin position="767"/>
        <end position="780"/>
    </location>
</feature>
<feature type="compositionally biased region" description="Polar residues" evidence="2">
    <location>
        <begin position="507"/>
        <end position="521"/>
    </location>
</feature>
<dbReference type="Proteomes" id="UP000305067">
    <property type="component" value="Unassembled WGS sequence"/>
</dbReference>
<dbReference type="InterPro" id="IPR029063">
    <property type="entry name" value="SAM-dependent_MTases_sf"/>
</dbReference>
<feature type="region of interest" description="Disordered" evidence="2">
    <location>
        <begin position="59"/>
        <end position="153"/>
    </location>
</feature>
<protein>
    <recommendedName>
        <fullName evidence="3">Methyltransferase domain-containing protein</fullName>
    </recommendedName>
</protein>
<gene>
    <name evidence="4" type="ORF">BDV98DRAFT_558958</name>
</gene>
<dbReference type="AlphaFoldDB" id="A0A5C3QVZ9"/>
<dbReference type="EMBL" id="ML178815">
    <property type="protein sequence ID" value="TFL06175.1"/>
    <property type="molecule type" value="Genomic_DNA"/>
</dbReference>
<evidence type="ECO:0000259" key="3">
    <source>
        <dbReference type="Pfam" id="PF13649"/>
    </source>
</evidence>
<feature type="compositionally biased region" description="Basic and acidic residues" evidence="2">
    <location>
        <begin position="95"/>
        <end position="116"/>
    </location>
</feature>
<feature type="region of interest" description="Disordered" evidence="2">
    <location>
        <begin position="488"/>
        <end position="521"/>
    </location>
</feature>
<keyword evidence="1" id="KW-0945">Host-virus interaction</keyword>
<dbReference type="PANTHER" id="PTHR13037:SF24">
    <property type="entry name" value="POLYCOMB PROTEIN PCL-RELATED"/>
    <property type="match status" value="1"/>
</dbReference>
<evidence type="ECO:0000313" key="4">
    <source>
        <dbReference type="EMBL" id="TFL06175.1"/>
    </source>
</evidence>
<dbReference type="OrthoDB" id="2013972at2759"/>
<feature type="region of interest" description="Disordered" evidence="2">
    <location>
        <begin position="542"/>
        <end position="658"/>
    </location>
</feature>
<organism evidence="4 5">
    <name type="scientific">Pterulicium gracile</name>
    <dbReference type="NCBI Taxonomy" id="1884261"/>
    <lineage>
        <taxon>Eukaryota</taxon>
        <taxon>Fungi</taxon>
        <taxon>Dikarya</taxon>
        <taxon>Basidiomycota</taxon>
        <taxon>Agaricomycotina</taxon>
        <taxon>Agaricomycetes</taxon>
        <taxon>Agaricomycetidae</taxon>
        <taxon>Agaricales</taxon>
        <taxon>Pleurotineae</taxon>
        <taxon>Pterulaceae</taxon>
        <taxon>Pterulicium</taxon>
    </lineage>
</organism>
<sequence length="992" mass="107711">MTLASVPMHPRADPLSSQLVYRLGLDDRPSSLLVNPEELYHLLLTRPKLSSSSHYRLVSTRNQQTAPPTSFLPVPGQARRLRKQNTVSRSPSMHFFKDGKEKEKEKDGAIAKKDASTVKQDASTSKKDASASLSMATIKRHSKPAETSTPQRPILAPTFSAKSTKRLQEMLAPLSTDSSSEDITHARKEFYPRTSWARKHGMHRLHPYQEDAPNVFAYDSVLLESDKQTHALLQKLTPKNSPTFHDYGKKPPSRVLDLGCGDMTWVEAAADAWAGQTHGVEIVGFDLVDVPRMVWKDGRKPRAHTSFVQGNFVNYPLPFKSGVFDLVRMSCLGLSVPNKRWTFVIAEACRVLRPGGRLEIVDDHLTFPYGPAPRTPTSLALGQGEEDRKLKKRASSFFVDTEEVEVETGPAEEETGPEAESAEFVDGMDIEELIDLLLVKSTPTTTKNTAKPRRAMFLSCPRMSDILEVEDELEFDLEFELADGDGMVLTPRSTNRTCSPGPLTPTPGRSTPTPDQRCSTPTPFLAQKVAESSALALAKLPVAPVTPPRPTRPAPPAPTAPAQPASTHSAPPAPTCSVPPTPTLPNPPAPALPTAPAPTRPVPPAPTQSALPLPSRPQISTQSSAPSMSTQPSPVPTTPRSRRASADTSSTAEWHSSVASSRVLEDVFANMLITEHGIHLAAHQQLELFMEEVFGAGNSSKTRSIHIKLANGNGGDQCTTPSSDYESDRASIDSGYASLNMENVKEETSAKRKTFGSLKGRGKLGRTDSSPSSTTSTSSDGDSDSQDASGLSAKAADRLGITYSALGHATATSKPQTATCGPGQSLGVIVWPDTFIPMTGTELEMHTCRHMHSLLGAKAAIVDFLVKAFPSHSGEAESDPDPNSDTRSIRSVATMMSTATAFTAPPPPPQSLVSLQELEDALWDYECFRRRRFNWPDSLDESEVTPKKHNRNKSDTSIKSGRYSAFGELTHIRSLRVFEAVKPLCQNATHSK</sequence>
<dbReference type="SUPFAM" id="SSF53335">
    <property type="entry name" value="S-adenosyl-L-methionine-dependent methyltransferases"/>
    <property type="match status" value="1"/>
</dbReference>
<feature type="domain" description="Methyltransferase" evidence="3">
    <location>
        <begin position="255"/>
        <end position="356"/>
    </location>
</feature>
<feature type="compositionally biased region" description="Pro residues" evidence="2">
    <location>
        <begin position="571"/>
        <end position="606"/>
    </location>
</feature>
<dbReference type="InterPro" id="IPR041698">
    <property type="entry name" value="Methyltransf_25"/>
</dbReference>
<dbReference type="Gene3D" id="3.40.50.150">
    <property type="entry name" value="Vaccinia Virus protein VP39"/>
    <property type="match status" value="1"/>
</dbReference>
<dbReference type="CDD" id="cd02440">
    <property type="entry name" value="AdoMet_MTases"/>
    <property type="match status" value="1"/>
</dbReference>
<feature type="region of interest" description="Disordered" evidence="2">
    <location>
        <begin position="710"/>
        <end position="730"/>
    </location>
</feature>
<keyword evidence="5" id="KW-1185">Reference proteome</keyword>